<dbReference type="InterPro" id="IPR039417">
    <property type="entry name" value="Peptidase_C1A_papain-like"/>
</dbReference>
<keyword evidence="5" id="KW-0788">Thiol protease</keyword>
<dbReference type="Proteomes" id="UP000030645">
    <property type="component" value="Unassembled WGS sequence"/>
</dbReference>
<protein>
    <recommendedName>
        <fullName evidence="8">Vignain</fullName>
    </recommendedName>
</protein>
<reference evidence="13" key="2">
    <citation type="submission" date="2013-06" db="EMBL/GenBank/DDBJ databases">
        <title>Draft Genome Sequence of a Mulberry Tree, Morus notabilis C.K. Schn.</title>
        <authorList>
            <person name="He N."/>
            <person name="Zhao S."/>
        </authorList>
    </citation>
    <scope>NUCLEOTIDE SEQUENCE</scope>
</reference>
<evidence type="ECO:0000256" key="7">
    <source>
        <dbReference type="ARBA" id="ARBA00023180"/>
    </source>
</evidence>
<dbReference type="PROSITE" id="PS00640">
    <property type="entry name" value="THIOL_PROTEASE_ASN"/>
    <property type="match status" value="1"/>
</dbReference>
<dbReference type="GO" id="GO:0006508">
    <property type="term" value="P:proteolysis"/>
    <property type="evidence" value="ECO:0007669"/>
    <property type="project" value="UniProtKB-KW"/>
</dbReference>
<comment type="similarity">
    <text evidence="1">Belongs to the peptidase C1 family.</text>
</comment>
<evidence type="ECO:0000256" key="9">
    <source>
        <dbReference type="SAM" id="SignalP"/>
    </source>
</evidence>
<dbReference type="EMBL" id="KE345554">
    <property type="protein sequence ID" value="EXC06208.1"/>
    <property type="molecule type" value="Genomic_DNA"/>
</dbReference>
<accession>W9SNT1</accession>
<dbReference type="InterPro" id="IPR013201">
    <property type="entry name" value="Prot_inhib_I29"/>
</dbReference>
<evidence type="ECO:0000256" key="6">
    <source>
        <dbReference type="ARBA" id="ARBA00023157"/>
    </source>
</evidence>
<evidence type="ECO:0000256" key="4">
    <source>
        <dbReference type="ARBA" id="ARBA00022801"/>
    </source>
</evidence>
<dbReference type="OrthoDB" id="10253408at2759"/>
<dbReference type="SMART" id="SM00645">
    <property type="entry name" value="Pept_C1"/>
    <property type="match status" value="1"/>
</dbReference>
<sequence length="350" mass="38539">MAGSSTSEISTLVAVLFLILGTWASQTMSRSLHEAPSLMTEKFEQWMLQYVRTYENDAEKEKRFKIFTDNVNYVERFNNERNGTYKLSINKFADLTQDEFLENFTGLKISARSNNPSSGYKTSFRYENVTDISTPVDWTKNGAVTPVKQQGQCGCCWAFSAVGAVEGITKIKRDKLVSLSAQQLVDCSKNGNNGCSGGLMDNAFEYIKQHGITTEDKYPYKENDQGACQASENADDSAAQITGYEDVPANSEEALQQAVSKQPVSVAVDATNFQFYPGGVLHDNCGTELNHGVLAVGYGTTEDGTDYWLVKNSWGEDWGEKGYLRILRGSGTKGGLCGIAMQASYPTIDQ</sequence>
<dbReference type="GO" id="GO:0008234">
    <property type="term" value="F:cysteine-type peptidase activity"/>
    <property type="evidence" value="ECO:0007669"/>
    <property type="project" value="UniProtKB-KW"/>
</dbReference>
<dbReference type="InterPro" id="IPR013128">
    <property type="entry name" value="Peptidase_C1A"/>
</dbReference>
<dbReference type="SUPFAM" id="SSF54001">
    <property type="entry name" value="Cysteine proteinases"/>
    <property type="match status" value="1"/>
</dbReference>
<organism evidence="13 14">
    <name type="scientific">Morus notabilis</name>
    <dbReference type="NCBI Taxonomy" id="981085"/>
    <lineage>
        <taxon>Eukaryota</taxon>
        <taxon>Viridiplantae</taxon>
        <taxon>Streptophyta</taxon>
        <taxon>Embryophyta</taxon>
        <taxon>Tracheophyta</taxon>
        <taxon>Spermatophyta</taxon>
        <taxon>Magnoliopsida</taxon>
        <taxon>eudicotyledons</taxon>
        <taxon>Gunneridae</taxon>
        <taxon>Pentapetalae</taxon>
        <taxon>rosids</taxon>
        <taxon>fabids</taxon>
        <taxon>Rosales</taxon>
        <taxon>Moraceae</taxon>
        <taxon>Moreae</taxon>
        <taxon>Morus</taxon>
    </lineage>
</organism>
<reference evidence="14" key="1">
    <citation type="submission" date="2013-01" db="EMBL/GenBank/DDBJ databases">
        <title>Draft Genome Sequence of a Mulberry Tree, Morus notabilis C.K. Schneid.</title>
        <authorList>
            <person name="He N."/>
            <person name="Zhao S."/>
        </authorList>
    </citation>
    <scope>NUCLEOTIDE SEQUENCE</scope>
</reference>
<evidence type="ECO:0000256" key="5">
    <source>
        <dbReference type="ARBA" id="ARBA00022807"/>
    </source>
</evidence>
<dbReference type="PRINTS" id="PR00705">
    <property type="entry name" value="PAPAIN"/>
</dbReference>
<dbReference type="PROSITE" id="PS00139">
    <property type="entry name" value="THIOL_PROTEASE_CYS"/>
    <property type="match status" value="1"/>
</dbReference>
<keyword evidence="7" id="KW-0325">Glycoprotein</keyword>
<evidence type="ECO:0000313" key="14">
    <source>
        <dbReference type="Proteomes" id="UP000030645"/>
    </source>
</evidence>
<dbReference type="KEGG" id="mnt:21384524"/>
<dbReference type="Pfam" id="PF08246">
    <property type="entry name" value="Inhibitor_I29"/>
    <property type="match status" value="1"/>
</dbReference>
<dbReference type="AlphaFoldDB" id="W9SNT1"/>
<evidence type="ECO:0000256" key="1">
    <source>
        <dbReference type="ARBA" id="ARBA00008455"/>
    </source>
</evidence>
<evidence type="ECO:0000256" key="3">
    <source>
        <dbReference type="ARBA" id="ARBA00022729"/>
    </source>
</evidence>
<proteinExistence type="inferred from homology"/>
<dbReference type="FunFam" id="3.90.70.10:FF:000023">
    <property type="entry name" value="Senescence-specific cysteine protease SAG39"/>
    <property type="match status" value="1"/>
</dbReference>
<feature type="signal peptide" evidence="9">
    <location>
        <begin position="1"/>
        <end position="24"/>
    </location>
</feature>
<dbReference type="eggNOG" id="KOG1543">
    <property type="taxonomic scope" value="Eukaryota"/>
</dbReference>
<evidence type="ECO:0000313" key="13">
    <source>
        <dbReference type="EMBL" id="EXC36679.1"/>
    </source>
</evidence>
<keyword evidence="14" id="KW-1185">Reference proteome</keyword>
<dbReference type="EMBL" id="KE620239">
    <property type="protein sequence ID" value="EXC36679.1"/>
    <property type="molecule type" value="Genomic_DNA"/>
</dbReference>
<dbReference type="Gene3D" id="3.90.70.10">
    <property type="entry name" value="Cysteine proteinases"/>
    <property type="match status" value="1"/>
</dbReference>
<evidence type="ECO:0000259" key="10">
    <source>
        <dbReference type="SMART" id="SM00645"/>
    </source>
</evidence>
<feature type="chain" id="PRO_5010897102" description="Vignain" evidence="9">
    <location>
        <begin position="25"/>
        <end position="350"/>
    </location>
</feature>
<dbReference type="KEGG" id="mnt:21384400"/>
<keyword evidence="4" id="KW-0378">Hydrolase</keyword>
<feature type="domain" description="Peptidase C1A papain C-terminal" evidence="10">
    <location>
        <begin position="132"/>
        <end position="347"/>
    </location>
</feature>
<evidence type="ECO:0000256" key="2">
    <source>
        <dbReference type="ARBA" id="ARBA00022670"/>
    </source>
</evidence>
<dbReference type="PANTHER" id="PTHR12411">
    <property type="entry name" value="CYSTEINE PROTEASE FAMILY C1-RELATED"/>
    <property type="match status" value="1"/>
</dbReference>
<dbReference type="SMART" id="SM00848">
    <property type="entry name" value="Inhibitor_I29"/>
    <property type="match status" value="1"/>
</dbReference>
<dbReference type="InterPro" id="IPR038765">
    <property type="entry name" value="Papain-like_cys_pep_sf"/>
</dbReference>
<evidence type="ECO:0000259" key="11">
    <source>
        <dbReference type="SMART" id="SM00848"/>
    </source>
</evidence>
<name>W9SNT1_9ROSA</name>
<keyword evidence="6" id="KW-1015">Disulfide bond</keyword>
<keyword evidence="2" id="KW-0645">Protease</keyword>
<dbReference type="InterPro" id="IPR025660">
    <property type="entry name" value="Pept_his_AS"/>
</dbReference>
<dbReference type="STRING" id="981085.W9SNT1"/>
<dbReference type="CDD" id="cd02248">
    <property type="entry name" value="Peptidase_C1A"/>
    <property type="match status" value="1"/>
</dbReference>
<keyword evidence="3 9" id="KW-0732">Signal</keyword>
<evidence type="ECO:0000313" key="12">
    <source>
        <dbReference type="EMBL" id="EXC06208.1"/>
    </source>
</evidence>
<dbReference type="InterPro" id="IPR025661">
    <property type="entry name" value="Pept_asp_AS"/>
</dbReference>
<feature type="domain" description="Cathepsin propeptide inhibitor" evidence="11">
    <location>
        <begin position="43"/>
        <end position="100"/>
    </location>
</feature>
<gene>
    <name evidence="12" type="ORF">L484_000778</name>
    <name evidence="13" type="ORF">L484_000903</name>
</gene>
<evidence type="ECO:0000256" key="8">
    <source>
        <dbReference type="ARBA" id="ARBA00069575"/>
    </source>
</evidence>
<dbReference type="PROSITE" id="PS00639">
    <property type="entry name" value="THIOL_PROTEASE_HIS"/>
    <property type="match status" value="1"/>
</dbReference>
<dbReference type="Pfam" id="PF00112">
    <property type="entry name" value="Peptidase_C1"/>
    <property type="match status" value="1"/>
</dbReference>
<dbReference type="InterPro" id="IPR000668">
    <property type="entry name" value="Peptidase_C1A_C"/>
</dbReference>
<dbReference type="InterPro" id="IPR000169">
    <property type="entry name" value="Pept_cys_AS"/>
</dbReference>